<proteinExistence type="inferred from homology"/>
<feature type="region of interest" description="Disordered" evidence="6">
    <location>
        <begin position="1"/>
        <end position="22"/>
    </location>
</feature>
<keyword evidence="5" id="KW-0560">Oxidoreductase</keyword>
<dbReference type="InterPro" id="IPR036318">
    <property type="entry name" value="FAD-bd_PCMH-like_sf"/>
</dbReference>
<evidence type="ECO:0000256" key="6">
    <source>
        <dbReference type="SAM" id="MobiDB-lite"/>
    </source>
</evidence>
<feature type="domain" description="FAD-binding PCMH-type" evidence="7">
    <location>
        <begin position="62"/>
        <end position="231"/>
    </location>
</feature>
<dbReference type="InterPro" id="IPR050416">
    <property type="entry name" value="FAD-linked_Oxidoreductase"/>
</dbReference>
<evidence type="ECO:0000313" key="8">
    <source>
        <dbReference type="EMBL" id="MBD8022978.1"/>
    </source>
</evidence>
<dbReference type="SUPFAM" id="SSF56176">
    <property type="entry name" value="FAD-binding/transporter-associated domain-like"/>
    <property type="match status" value="1"/>
</dbReference>
<protein>
    <submittedName>
        <fullName evidence="8">FAD-binding protein</fullName>
    </submittedName>
</protein>
<reference evidence="8 9" key="1">
    <citation type="submission" date="2020-08" db="EMBL/GenBank/DDBJ databases">
        <title>A Genomic Blueprint of the Chicken Gut Microbiome.</title>
        <authorList>
            <person name="Gilroy R."/>
            <person name="Ravi A."/>
            <person name="Getino M."/>
            <person name="Pursley I."/>
            <person name="Horton D.L."/>
            <person name="Alikhan N.-F."/>
            <person name="Baker D."/>
            <person name="Gharbi K."/>
            <person name="Hall N."/>
            <person name="Watson M."/>
            <person name="Adriaenssens E.M."/>
            <person name="Foster-Nyarko E."/>
            <person name="Jarju S."/>
            <person name="Secka A."/>
            <person name="Antonio M."/>
            <person name="Oren A."/>
            <person name="Chaudhuri R."/>
            <person name="La Ragione R.M."/>
            <person name="Hildebrand F."/>
            <person name="Pallen M.J."/>
        </authorList>
    </citation>
    <scope>NUCLEOTIDE SEQUENCE [LARGE SCALE GENOMIC DNA]</scope>
    <source>
        <strain evidence="8 9">Sa1CUA4</strain>
    </source>
</reference>
<evidence type="ECO:0000256" key="3">
    <source>
        <dbReference type="ARBA" id="ARBA00022630"/>
    </source>
</evidence>
<accession>A0ABR8X1A5</accession>
<gene>
    <name evidence="8" type="ORF">H9622_05145</name>
</gene>
<name>A0ABR8X1A5_9MICO</name>
<keyword evidence="9" id="KW-1185">Reference proteome</keyword>
<evidence type="ECO:0000256" key="4">
    <source>
        <dbReference type="ARBA" id="ARBA00022827"/>
    </source>
</evidence>
<evidence type="ECO:0000313" key="9">
    <source>
        <dbReference type="Proteomes" id="UP000602532"/>
    </source>
</evidence>
<evidence type="ECO:0000256" key="5">
    <source>
        <dbReference type="ARBA" id="ARBA00023002"/>
    </source>
</evidence>
<evidence type="ECO:0000259" key="7">
    <source>
        <dbReference type="PROSITE" id="PS51387"/>
    </source>
</evidence>
<dbReference type="PANTHER" id="PTHR42973:SF39">
    <property type="entry name" value="FAD-BINDING PCMH-TYPE DOMAIN-CONTAINING PROTEIN"/>
    <property type="match status" value="1"/>
</dbReference>
<sequence length="493" mass="50556">MTIDTSLPAPGQASAAGAASAAHEPVLPGEHFERLRAELSGDLVLPGEDGWDSARAAWQLLVDQHPAAVVVAADVHDVATTVACARRLGLHVAPQSTGHAAGALGPLTDTILLRTARLDGIAIDAEARTARVGAGVTAAALAAAVAEHGCAAVSGMAPSVGVVGSTLGGGLGWLARSHGLGVNSILSIDAVDAQGHVIRVDAEHHADLFWAVRGGIAPVIVTAIELQLHEIGELHAGALMWPLERAADVAHAWREWIEELPEAVTSLARVLRYPPIPEIPDFLRARSFVAVEAAIQADAATAASLLQPLRDLRPELDSVRPMSPAELSTVHGDPAHPAPGFGEAVVLTDITAASMDALIDVALEPSSQSLLSIELRHLGGRTAPGGTAGGVVSAIDGAGLVFAVGLVPFPGALAAVKDAATAVADRMQPFASSAVVKNFAERPTAAATLYGIDAERLRRVACAWDPEGVIRVGHPLDGPLAAPVKRDTPPVLD</sequence>
<dbReference type="Gene3D" id="3.30.43.10">
    <property type="entry name" value="Uridine Diphospho-n-acetylenolpyruvylglucosamine Reductase, domain 2"/>
    <property type="match status" value="1"/>
</dbReference>
<dbReference type="PROSITE" id="PS00862">
    <property type="entry name" value="OX2_COVAL_FAD"/>
    <property type="match status" value="1"/>
</dbReference>
<dbReference type="Proteomes" id="UP000602532">
    <property type="component" value="Unassembled WGS sequence"/>
</dbReference>
<evidence type="ECO:0000256" key="1">
    <source>
        <dbReference type="ARBA" id="ARBA00001974"/>
    </source>
</evidence>
<dbReference type="InterPro" id="IPR006094">
    <property type="entry name" value="Oxid_FAD_bind_N"/>
</dbReference>
<comment type="caution">
    <text evidence="8">The sequence shown here is derived from an EMBL/GenBank/DDBJ whole genome shotgun (WGS) entry which is preliminary data.</text>
</comment>
<dbReference type="InterPro" id="IPR016166">
    <property type="entry name" value="FAD-bd_PCMH"/>
</dbReference>
<dbReference type="InterPro" id="IPR016167">
    <property type="entry name" value="FAD-bd_PCMH_sub1"/>
</dbReference>
<dbReference type="Gene3D" id="3.30.465.10">
    <property type="match status" value="1"/>
</dbReference>
<dbReference type="InterPro" id="IPR006093">
    <property type="entry name" value="Oxy_OxRdtase_FAD_BS"/>
</dbReference>
<dbReference type="InterPro" id="IPR016169">
    <property type="entry name" value="FAD-bd_PCMH_sub2"/>
</dbReference>
<comment type="similarity">
    <text evidence="2">Belongs to the oxygen-dependent FAD-linked oxidoreductase family.</text>
</comment>
<dbReference type="PROSITE" id="PS51387">
    <property type="entry name" value="FAD_PCMH"/>
    <property type="match status" value="1"/>
</dbReference>
<comment type="cofactor">
    <cofactor evidence="1">
        <name>FAD</name>
        <dbReference type="ChEBI" id="CHEBI:57692"/>
    </cofactor>
</comment>
<organism evidence="8 9">
    <name type="scientific">Microbacterium gallinarum</name>
    <dbReference type="NCBI Taxonomy" id="2762209"/>
    <lineage>
        <taxon>Bacteria</taxon>
        <taxon>Bacillati</taxon>
        <taxon>Actinomycetota</taxon>
        <taxon>Actinomycetes</taxon>
        <taxon>Micrococcales</taxon>
        <taxon>Microbacteriaceae</taxon>
        <taxon>Microbacterium</taxon>
    </lineage>
</organism>
<dbReference type="Pfam" id="PF01565">
    <property type="entry name" value="FAD_binding_4"/>
    <property type="match status" value="1"/>
</dbReference>
<keyword evidence="3" id="KW-0285">Flavoprotein</keyword>
<dbReference type="Gene3D" id="3.40.462.20">
    <property type="match status" value="1"/>
</dbReference>
<dbReference type="EMBL" id="JACSPM010000001">
    <property type="protein sequence ID" value="MBD8022978.1"/>
    <property type="molecule type" value="Genomic_DNA"/>
</dbReference>
<evidence type="ECO:0000256" key="2">
    <source>
        <dbReference type="ARBA" id="ARBA00005466"/>
    </source>
</evidence>
<keyword evidence="4" id="KW-0274">FAD</keyword>
<dbReference type="RefSeq" id="WP_191764852.1">
    <property type="nucleotide sequence ID" value="NZ_JACSPM010000001.1"/>
</dbReference>
<feature type="compositionally biased region" description="Low complexity" evidence="6">
    <location>
        <begin position="8"/>
        <end position="22"/>
    </location>
</feature>
<dbReference type="PANTHER" id="PTHR42973">
    <property type="entry name" value="BINDING OXIDOREDUCTASE, PUTATIVE (AFU_ORTHOLOGUE AFUA_1G17690)-RELATED"/>
    <property type="match status" value="1"/>
</dbReference>